<keyword evidence="1" id="KW-0812">Transmembrane</keyword>
<comment type="caution">
    <text evidence="2">The sequence shown here is derived from an EMBL/GenBank/DDBJ whole genome shotgun (WGS) entry which is preliminary data.</text>
</comment>
<evidence type="ECO:0000256" key="1">
    <source>
        <dbReference type="SAM" id="Phobius"/>
    </source>
</evidence>
<accession>A0A369P2S7</accession>
<feature type="transmembrane region" description="Helical" evidence="1">
    <location>
        <begin position="12"/>
        <end position="34"/>
    </location>
</feature>
<protein>
    <submittedName>
        <fullName evidence="2">Uncharacterized protein</fullName>
    </submittedName>
</protein>
<dbReference type="RefSeq" id="WP_114548892.1">
    <property type="nucleotide sequence ID" value="NZ_PPUT01000011.1"/>
</dbReference>
<dbReference type="AlphaFoldDB" id="A0A369P2S7"/>
<keyword evidence="1" id="KW-0472">Membrane</keyword>
<sequence length="330" mass="35710">MAAKSHRALKITGIVIGVIVGIALIAVVALNIYMRVAFAPFFDRAESPFDIPGINTGFVPQDLDHVEADDSWLFSGYMADHSPSPIYRRAADGTITKFYVSLPDGSPYDGHGSAITTNEQYAYLACEEGYLVIPMDDLLFAEDGASVQATEKVDVDFSPAFMNIEQGQLLLGNFYYPNDYETPENHHITTPDGTENPAVMYAFAADPAEPGRFLTVPDNVFSIPGMVQGTCITDDGRIVLSVSYGIAPSHLLAYNVNLAAPDGTFTTGSGDEVELFCLDSRNLTEDLVGPPMQEGIESHDGRVYTTDESASNKYIFGKLCGAGRVYAVQL</sequence>
<evidence type="ECO:0000313" key="2">
    <source>
        <dbReference type="EMBL" id="RDC44844.1"/>
    </source>
</evidence>
<reference evidence="2 3" key="1">
    <citation type="journal article" date="2018" name="Elife">
        <title>Discovery and characterization of a prevalent human gut bacterial enzyme sufficient for the inactivation of a family of plant toxins.</title>
        <authorList>
            <person name="Koppel N."/>
            <person name="Bisanz J.E."/>
            <person name="Pandelia M.E."/>
            <person name="Turnbaugh P.J."/>
            <person name="Balskus E.P."/>
        </authorList>
    </citation>
    <scope>NUCLEOTIDE SEQUENCE [LARGE SCALE GENOMIC DNA]</scope>
    <source>
        <strain evidence="2 3">OB21 GAM 11</strain>
    </source>
</reference>
<gene>
    <name evidence="2" type="ORF">C1850_05475</name>
</gene>
<dbReference type="EMBL" id="PPUT01000011">
    <property type="protein sequence ID" value="RDC44844.1"/>
    <property type="molecule type" value="Genomic_DNA"/>
</dbReference>
<proteinExistence type="predicted"/>
<keyword evidence="1" id="KW-1133">Transmembrane helix</keyword>
<organism evidence="2 3">
    <name type="scientific">Adlercreutzia equolifaciens subsp. celatus</name>
    <dbReference type="NCBI Taxonomy" id="394340"/>
    <lineage>
        <taxon>Bacteria</taxon>
        <taxon>Bacillati</taxon>
        <taxon>Actinomycetota</taxon>
        <taxon>Coriobacteriia</taxon>
        <taxon>Eggerthellales</taxon>
        <taxon>Eggerthellaceae</taxon>
        <taxon>Adlercreutzia</taxon>
    </lineage>
</organism>
<evidence type="ECO:0000313" key="3">
    <source>
        <dbReference type="Proteomes" id="UP000253805"/>
    </source>
</evidence>
<dbReference type="Proteomes" id="UP000253805">
    <property type="component" value="Unassembled WGS sequence"/>
</dbReference>
<name>A0A369P2S7_9ACTN</name>